<dbReference type="InterPro" id="IPR002656">
    <property type="entry name" value="Acyl_transf_3_dom"/>
</dbReference>
<reference evidence="4" key="1">
    <citation type="journal article" date="2019" name="Int. J. Syst. Evol. Microbiol.">
        <title>The Global Catalogue of Microorganisms (GCM) 10K type strain sequencing project: providing services to taxonomists for standard genome sequencing and annotation.</title>
        <authorList>
            <consortium name="The Broad Institute Genomics Platform"/>
            <consortium name="The Broad Institute Genome Sequencing Center for Infectious Disease"/>
            <person name="Wu L."/>
            <person name="Ma J."/>
        </authorList>
    </citation>
    <scope>NUCLEOTIDE SEQUENCE [LARGE SCALE GENOMIC DNA]</scope>
    <source>
        <strain evidence="4">CCUG 54329</strain>
    </source>
</reference>
<feature type="transmembrane region" description="Helical" evidence="1">
    <location>
        <begin position="35"/>
        <end position="56"/>
    </location>
</feature>
<keyword evidence="1" id="KW-0812">Transmembrane</keyword>
<proteinExistence type="predicted"/>
<dbReference type="GO" id="GO:0016746">
    <property type="term" value="F:acyltransferase activity"/>
    <property type="evidence" value="ECO:0007669"/>
    <property type="project" value="UniProtKB-KW"/>
</dbReference>
<keyword evidence="4" id="KW-1185">Reference proteome</keyword>
<gene>
    <name evidence="3" type="ORF">ACFQ24_19625</name>
</gene>
<dbReference type="EC" id="2.3.-.-" evidence="3"/>
<organism evidence="3 4">
    <name type="scientific">Sphingobium olei</name>
    <dbReference type="NCBI Taxonomy" id="420955"/>
    <lineage>
        <taxon>Bacteria</taxon>
        <taxon>Pseudomonadati</taxon>
        <taxon>Pseudomonadota</taxon>
        <taxon>Alphaproteobacteria</taxon>
        <taxon>Sphingomonadales</taxon>
        <taxon>Sphingomonadaceae</taxon>
        <taxon>Sphingobium</taxon>
    </lineage>
</organism>
<evidence type="ECO:0000313" key="4">
    <source>
        <dbReference type="Proteomes" id="UP001597203"/>
    </source>
</evidence>
<feature type="transmembrane region" description="Helical" evidence="1">
    <location>
        <begin position="212"/>
        <end position="231"/>
    </location>
</feature>
<feature type="transmembrane region" description="Helical" evidence="1">
    <location>
        <begin position="7"/>
        <end position="23"/>
    </location>
</feature>
<evidence type="ECO:0000313" key="3">
    <source>
        <dbReference type="EMBL" id="MFD1107080.1"/>
    </source>
</evidence>
<evidence type="ECO:0000259" key="2">
    <source>
        <dbReference type="Pfam" id="PF01757"/>
    </source>
</evidence>
<dbReference type="Proteomes" id="UP001597203">
    <property type="component" value="Unassembled WGS sequence"/>
</dbReference>
<keyword evidence="1" id="KW-1133">Transmembrane helix</keyword>
<feature type="transmembrane region" description="Helical" evidence="1">
    <location>
        <begin position="77"/>
        <end position="99"/>
    </location>
</feature>
<dbReference type="Pfam" id="PF01757">
    <property type="entry name" value="Acyl_transf_3"/>
    <property type="match status" value="1"/>
</dbReference>
<keyword evidence="1" id="KW-0472">Membrane</keyword>
<comment type="caution">
    <text evidence="3">The sequence shown here is derived from an EMBL/GenBank/DDBJ whole genome shotgun (WGS) entry which is preliminary data.</text>
</comment>
<accession>A0ABW3P6D3</accession>
<dbReference type="EMBL" id="JBHTLS010000134">
    <property type="protein sequence ID" value="MFD1107080.1"/>
    <property type="molecule type" value="Genomic_DNA"/>
</dbReference>
<dbReference type="PANTHER" id="PTHR23028">
    <property type="entry name" value="ACETYLTRANSFERASE"/>
    <property type="match status" value="1"/>
</dbReference>
<dbReference type="InterPro" id="IPR050879">
    <property type="entry name" value="Acyltransferase_3"/>
</dbReference>
<feature type="transmembrane region" description="Helical" evidence="1">
    <location>
        <begin position="277"/>
        <end position="294"/>
    </location>
</feature>
<feature type="transmembrane region" description="Helical" evidence="1">
    <location>
        <begin position="129"/>
        <end position="152"/>
    </location>
</feature>
<evidence type="ECO:0000256" key="1">
    <source>
        <dbReference type="SAM" id="Phobius"/>
    </source>
</evidence>
<feature type="domain" description="Acyltransferase 3" evidence="2">
    <location>
        <begin position="5"/>
        <end position="304"/>
    </location>
</feature>
<name>A0ABW3P6D3_9SPHN</name>
<feature type="transmembrane region" description="Helical" evidence="1">
    <location>
        <begin position="185"/>
        <end position="205"/>
    </location>
</feature>
<sequence length="348" mass="37806">MTSYSSIQYLRGAAALLVVIFHLEAPLEQMGYGGAWPIGLSAGVDIFFVISGFVMWTSTIGRPATPAQFYRKRLIRIVPLYWLLTSVMVALLLAMPSAFNTSVFSAPHVVASYLFVPMPHPVKPSMEPLLFPGWTLNYEMFFYLIFGLFLLVRPAVRMAGTVAVLTLLVVAGLILRPPVLSLAGFYTSPILLEFAAGLALGALVSRRTAAHLLPAPLALVCVLGGVIVLLTDPVPTNFWLLRFGLAAIAIVAGAIALEGRGWVGQWTLPRILGDASYSIYLTQLISMAAFRFLWFRAGIGGFPGDMILYAMLDVTTAIMGGIVCYHLVEKPLLRLFTRRGGRLAKAVA</sequence>
<protein>
    <submittedName>
        <fullName evidence="3">Acyltransferase family protein</fullName>
        <ecNumber evidence="3">2.3.-.-</ecNumber>
    </submittedName>
</protein>
<keyword evidence="3" id="KW-0808">Transferase</keyword>
<dbReference type="RefSeq" id="WP_380914308.1">
    <property type="nucleotide sequence ID" value="NZ_JBHTLS010000134.1"/>
</dbReference>
<dbReference type="PANTHER" id="PTHR23028:SF53">
    <property type="entry name" value="ACYL_TRANSF_3 DOMAIN-CONTAINING PROTEIN"/>
    <property type="match status" value="1"/>
</dbReference>
<keyword evidence="3" id="KW-0012">Acyltransferase</keyword>
<feature type="transmembrane region" description="Helical" evidence="1">
    <location>
        <begin position="159"/>
        <end position="179"/>
    </location>
</feature>
<feature type="transmembrane region" description="Helical" evidence="1">
    <location>
        <begin position="237"/>
        <end position="257"/>
    </location>
</feature>
<feature type="transmembrane region" description="Helical" evidence="1">
    <location>
        <begin position="306"/>
        <end position="328"/>
    </location>
</feature>